<accession>A0ABS2GW95</accession>
<reference evidence="2 3" key="1">
    <citation type="journal article" date="2021" name="Sci. Rep.">
        <title>The distribution of antibiotic resistance genes in chicken gut microbiota commensals.</title>
        <authorList>
            <person name="Juricova H."/>
            <person name="Matiasovicova J."/>
            <person name="Kubasova T."/>
            <person name="Cejkova D."/>
            <person name="Rychlik I."/>
        </authorList>
    </citation>
    <scope>NUCLEOTIDE SEQUENCE [LARGE SCALE GENOMIC DNA]</scope>
    <source>
        <strain evidence="2 3">An574</strain>
    </source>
</reference>
<dbReference type="Proteomes" id="UP000785625">
    <property type="component" value="Unassembled WGS sequence"/>
</dbReference>
<dbReference type="InterPro" id="IPR001585">
    <property type="entry name" value="TAL/FSA"/>
</dbReference>
<dbReference type="EMBL" id="JACJKU010000022">
    <property type="protein sequence ID" value="MBM6940552.1"/>
    <property type="molecule type" value="Genomic_DNA"/>
</dbReference>
<dbReference type="Gene3D" id="3.20.20.70">
    <property type="entry name" value="Aldolase class I"/>
    <property type="match status" value="1"/>
</dbReference>
<evidence type="ECO:0000313" key="2">
    <source>
        <dbReference type="EMBL" id="MBM6940552.1"/>
    </source>
</evidence>
<name>A0ABS2GW95_9LACO</name>
<keyword evidence="2" id="KW-0808">Transferase</keyword>
<evidence type="ECO:0000313" key="3">
    <source>
        <dbReference type="Proteomes" id="UP000785625"/>
    </source>
</evidence>
<keyword evidence="1" id="KW-0704">Schiff base</keyword>
<dbReference type="InterPro" id="IPR013785">
    <property type="entry name" value="Aldolase_TIM"/>
</dbReference>
<organism evidence="2 3">
    <name type="scientific">Limosilactobacillus coleohominis</name>
    <dbReference type="NCBI Taxonomy" id="181675"/>
    <lineage>
        <taxon>Bacteria</taxon>
        <taxon>Bacillati</taxon>
        <taxon>Bacillota</taxon>
        <taxon>Bacilli</taxon>
        <taxon>Lactobacillales</taxon>
        <taxon>Lactobacillaceae</taxon>
        <taxon>Limosilactobacillus</taxon>
    </lineage>
</organism>
<sequence>MQNQYSIKIYSDGAEINAMRQMAHNDYLSGFTTNPSLMKKAGVTNYLKFAKQVMKEFPDYCVSFEVFGQTADVMAKEAKILADLGTNVYVKIPIIDLKGNYNTDLIHELSSQGIKVNVTAITTELQVQAALAALCPTTPAFVSLFVGRVADTGADPIAFVKNTVNMVSDFDNVQTLWASTREVYNITQAEQLGVDIITVPPVILQKYNDRRSFTPDDVALDTVHGFDKDIKSLGFSILDDAVTA</sequence>
<dbReference type="EC" id="2.2.1.2" evidence="2"/>
<gene>
    <name evidence="2" type="ORF">H5975_03455</name>
</gene>
<dbReference type="SUPFAM" id="SSF51569">
    <property type="entry name" value="Aldolase"/>
    <property type="match status" value="1"/>
</dbReference>
<evidence type="ECO:0000256" key="1">
    <source>
        <dbReference type="ARBA" id="ARBA00023270"/>
    </source>
</evidence>
<comment type="caution">
    <text evidence="2">The sequence shown here is derived from an EMBL/GenBank/DDBJ whole genome shotgun (WGS) entry which is preliminary data.</text>
</comment>
<dbReference type="PANTHER" id="PTHR10683:SF40">
    <property type="entry name" value="FRUCTOSE-6-PHOSPHATE ALDOLASE 1-RELATED"/>
    <property type="match status" value="1"/>
</dbReference>
<dbReference type="Pfam" id="PF00923">
    <property type="entry name" value="TAL_FSA"/>
    <property type="match status" value="1"/>
</dbReference>
<keyword evidence="3" id="KW-1185">Reference proteome</keyword>
<dbReference type="RefSeq" id="WP_178659605.1">
    <property type="nucleotide sequence ID" value="NZ_CALVGD010000062.1"/>
</dbReference>
<dbReference type="GO" id="GO:0004801">
    <property type="term" value="F:transaldolase activity"/>
    <property type="evidence" value="ECO:0007669"/>
    <property type="project" value="UniProtKB-EC"/>
</dbReference>
<dbReference type="PANTHER" id="PTHR10683">
    <property type="entry name" value="TRANSALDOLASE"/>
    <property type="match status" value="1"/>
</dbReference>
<protein>
    <submittedName>
        <fullName evidence="2">Transaldolase</fullName>
        <ecNumber evidence="2">2.2.1.2</ecNumber>
    </submittedName>
</protein>
<proteinExistence type="predicted"/>